<evidence type="ECO:0000256" key="7">
    <source>
        <dbReference type="SAM" id="Phobius"/>
    </source>
</evidence>
<comment type="subcellular location">
    <subcellularLocation>
        <location evidence="1">Cell membrane</location>
        <topology evidence="1">Multi-pass membrane protein</topology>
    </subcellularLocation>
</comment>
<feature type="transmembrane region" description="Helical" evidence="7">
    <location>
        <begin position="175"/>
        <end position="193"/>
    </location>
</feature>
<dbReference type="InterPro" id="IPR020846">
    <property type="entry name" value="MFS_dom"/>
</dbReference>
<feature type="transmembrane region" description="Helical" evidence="7">
    <location>
        <begin position="225"/>
        <end position="245"/>
    </location>
</feature>
<dbReference type="GO" id="GO:0022857">
    <property type="term" value="F:transmembrane transporter activity"/>
    <property type="evidence" value="ECO:0007669"/>
    <property type="project" value="InterPro"/>
</dbReference>
<keyword evidence="3 7" id="KW-0812">Transmembrane</keyword>
<dbReference type="Gene3D" id="1.20.1250.20">
    <property type="entry name" value="MFS general substrate transporter like domains"/>
    <property type="match status" value="1"/>
</dbReference>
<keyword evidence="2" id="KW-1003">Cell membrane</keyword>
<dbReference type="SUPFAM" id="SSF103473">
    <property type="entry name" value="MFS general substrate transporter"/>
    <property type="match status" value="1"/>
</dbReference>
<evidence type="ECO:0000256" key="4">
    <source>
        <dbReference type="ARBA" id="ARBA00022989"/>
    </source>
</evidence>
<dbReference type="Pfam" id="PF07690">
    <property type="entry name" value="MFS_1"/>
    <property type="match status" value="1"/>
</dbReference>
<evidence type="ECO:0000256" key="1">
    <source>
        <dbReference type="ARBA" id="ARBA00004651"/>
    </source>
</evidence>
<keyword evidence="5 7" id="KW-0472">Membrane</keyword>
<feature type="region of interest" description="Disordered" evidence="6">
    <location>
        <begin position="418"/>
        <end position="469"/>
    </location>
</feature>
<evidence type="ECO:0000256" key="3">
    <source>
        <dbReference type="ARBA" id="ARBA00022692"/>
    </source>
</evidence>
<comment type="caution">
    <text evidence="9">The sequence shown here is derived from an EMBL/GenBank/DDBJ whole genome shotgun (WGS) entry which is preliminary data.</text>
</comment>
<evidence type="ECO:0000259" key="8">
    <source>
        <dbReference type="PROSITE" id="PS50850"/>
    </source>
</evidence>
<organism evidence="9 10">
    <name type="scientific">Nakamurella aerolata</name>
    <dbReference type="NCBI Taxonomy" id="1656892"/>
    <lineage>
        <taxon>Bacteria</taxon>
        <taxon>Bacillati</taxon>
        <taxon>Actinomycetota</taxon>
        <taxon>Actinomycetes</taxon>
        <taxon>Nakamurellales</taxon>
        <taxon>Nakamurellaceae</taxon>
        <taxon>Nakamurella</taxon>
    </lineage>
</organism>
<feature type="transmembrane region" description="Helical" evidence="7">
    <location>
        <begin position="356"/>
        <end position="380"/>
    </location>
</feature>
<evidence type="ECO:0000313" key="10">
    <source>
        <dbReference type="Proteomes" id="UP000562984"/>
    </source>
</evidence>
<reference evidence="9 10" key="1">
    <citation type="submission" date="2020-05" db="EMBL/GenBank/DDBJ databases">
        <title>Nakamurella sp. DB0629 isolated from air conditioner.</title>
        <authorList>
            <person name="Kim D.H."/>
            <person name="Kim D.-U."/>
        </authorList>
    </citation>
    <scope>NUCLEOTIDE SEQUENCE [LARGE SCALE GENOMIC DNA]</scope>
    <source>
        <strain evidence="9 10">DB0629</strain>
    </source>
</reference>
<feature type="transmembrane region" description="Helical" evidence="7">
    <location>
        <begin position="77"/>
        <end position="99"/>
    </location>
</feature>
<name>A0A849A814_9ACTN</name>
<evidence type="ECO:0000256" key="2">
    <source>
        <dbReference type="ARBA" id="ARBA00022475"/>
    </source>
</evidence>
<dbReference type="EMBL" id="JABEND010000007">
    <property type="protein sequence ID" value="NNG36689.1"/>
    <property type="molecule type" value="Genomic_DNA"/>
</dbReference>
<keyword evidence="4 7" id="KW-1133">Transmembrane helix</keyword>
<gene>
    <name evidence="9" type="ORF">HKD39_13405</name>
</gene>
<feature type="transmembrane region" description="Helical" evidence="7">
    <location>
        <begin position="265"/>
        <end position="290"/>
    </location>
</feature>
<dbReference type="Proteomes" id="UP000562984">
    <property type="component" value="Unassembled WGS sequence"/>
</dbReference>
<feature type="domain" description="Major facilitator superfamily (MFS) profile" evidence="8">
    <location>
        <begin position="7"/>
        <end position="410"/>
    </location>
</feature>
<dbReference type="PROSITE" id="PS50850">
    <property type="entry name" value="MFS"/>
    <property type="match status" value="1"/>
</dbReference>
<proteinExistence type="predicted"/>
<dbReference type="PANTHER" id="PTHR23513">
    <property type="entry name" value="INTEGRAL MEMBRANE EFFLUX PROTEIN-RELATED"/>
    <property type="match status" value="1"/>
</dbReference>
<feature type="transmembrane region" description="Helical" evidence="7">
    <location>
        <begin position="297"/>
        <end position="315"/>
    </location>
</feature>
<protein>
    <submittedName>
        <fullName evidence="9">MFS transporter</fullName>
    </submittedName>
</protein>
<dbReference type="InterPro" id="IPR011701">
    <property type="entry name" value="MFS"/>
</dbReference>
<feature type="transmembrane region" description="Helical" evidence="7">
    <location>
        <begin position="386"/>
        <end position="405"/>
    </location>
</feature>
<feature type="transmembrane region" description="Helical" evidence="7">
    <location>
        <begin position="321"/>
        <end position="344"/>
    </location>
</feature>
<dbReference type="InterPro" id="IPR036259">
    <property type="entry name" value="MFS_trans_sf"/>
</dbReference>
<dbReference type="AlphaFoldDB" id="A0A849A814"/>
<sequence length="469" mass="47742">MSDQAAAVGLRAVLPLHAAFGLNLLGNAVGTCGLPVVALAVTNNIAAAGVAVAAAVIGATISGLLSGPIIDRVGARIAWLCSITAGSLLALLTCVLWLADSLTSAAFIGLCGLRALAEEPGRLATYGWMPELARRGGMRLERANAVVRMLNSVAQIAGPAVSGLILIGWHPIATVAVDAGLGFLAAAIIVASGRAKAPAPALRDARSQPRQAQSYRRTFRSALSVLARDPLLISMTVAMTVFGALDTSLATVGLTSYSAEVLGQVNWYSALLFAFGIGGILGVAGFGVIGHRLPRRAAFLGGYIGVAALSGLLAWGVPFGVAFVLVLLVGMLTSPIDLIYLISLQERVPPALLNSVTGVATTIASAPSPLLIPIVATMLAEAGPKATFAVLGLIYLITLSICWILPAMRTPENAIPAARASGRPATQGQPKPVQPQGSDADASELATRGSTPTPAPAPTPTTEVRGESG</sequence>
<dbReference type="GO" id="GO:0005886">
    <property type="term" value="C:plasma membrane"/>
    <property type="evidence" value="ECO:0007669"/>
    <property type="project" value="UniProtKB-SubCell"/>
</dbReference>
<feature type="transmembrane region" description="Helical" evidence="7">
    <location>
        <begin position="45"/>
        <end position="65"/>
    </location>
</feature>
<evidence type="ECO:0000256" key="6">
    <source>
        <dbReference type="SAM" id="MobiDB-lite"/>
    </source>
</evidence>
<evidence type="ECO:0000256" key="5">
    <source>
        <dbReference type="ARBA" id="ARBA00023136"/>
    </source>
</evidence>
<dbReference type="CDD" id="cd06173">
    <property type="entry name" value="MFS_MefA_like"/>
    <property type="match status" value="1"/>
</dbReference>
<accession>A0A849A814</accession>
<evidence type="ECO:0000313" key="9">
    <source>
        <dbReference type="EMBL" id="NNG36689.1"/>
    </source>
</evidence>
<keyword evidence="10" id="KW-1185">Reference proteome</keyword>
<dbReference type="PANTHER" id="PTHR23513:SF11">
    <property type="entry name" value="STAPHYLOFERRIN A TRANSPORTER"/>
    <property type="match status" value="1"/>
</dbReference>
<dbReference type="RefSeq" id="WP_171200373.1">
    <property type="nucleotide sequence ID" value="NZ_JABEND010000007.1"/>
</dbReference>